<feature type="transmembrane region" description="Helical" evidence="8">
    <location>
        <begin position="151"/>
        <end position="173"/>
    </location>
</feature>
<dbReference type="AlphaFoldDB" id="A0A5D6VGE0"/>
<keyword evidence="3" id="KW-0813">Transport</keyword>
<dbReference type="GO" id="GO:0022857">
    <property type="term" value="F:transmembrane transporter activity"/>
    <property type="evidence" value="ECO:0007669"/>
    <property type="project" value="InterPro"/>
</dbReference>
<dbReference type="InterPro" id="IPR000522">
    <property type="entry name" value="ABC_transptr_permease_BtuC"/>
</dbReference>
<dbReference type="InterPro" id="IPR037294">
    <property type="entry name" value="ABC_BtuC-like"/>
</dbReference>
<feature type="transmembrane region" description="Helical" evidence="8">
    <location>
        <begin position="280"/>
        <end position="302"/>
    </location>
</feature>
<evidence type="ECO:0000256" key="5">
    <source>
        <dbReference type="ARBA" id="ARBA00022692"/>
    </source>
</evidence>
<keyword evidence="5 8" id="KW-0812">Transmembrane</keyword>
<feature type="transmembrane region" description="Helical" evidence="8">
    <location>
        <begin position="309"/>
        <end position="329"/>
    </location>
</feature>
<proteinExistence type="inferred from homology"/>
<dbReference type="EMBL" id="VTHL01000001">
    <property type="protein sequence ID" value="TYZ14337.1"/>
    <property type="molecule type" value="Genomic_DNA"/>
</dbReference>
<dbReference type="RefSeq" id="WP_149069121.1">
    <property type="nucleotide sequence ID" value="NZ_VTHL01000001.1"/>
</dbReference>
<protein>
    <submittedName>
        <fullName evidence="9">Iron ABC transporter permease</fullName>
    </submittedName>
</protein>
<dbReference type="FunFam" id="1.10.3470.10:FF:000001">
    <property type="entry name" value="Vitamin B12 ABC transporter permease BtuC"/>
    <property type="match status" value="1"/>
</dbReference>
<gene>
    <name evidence="9" type="ORF">FY528_01010</name>
</gene>
<keyword evidence="7 8" id="KW-0472">Membrane</keyword>
<dbReference type="GO" id="GO:0005886">
    <property type="term" value="C:plasma membrane"/>
    <property type="evidence" value="ECO:0007669"/>
    <property type="project" value="UniProtKB-SubCell"/>
</dbReference>
<dbReference type="Pfam" id="PF01032">
    <property type="entry name" value="FecCD"/>
    <property type="match status" value="1"/>
</dbReference>
<sequence length="334" mass="34976">MKPARAGLWLGLSTGLLLGLLLLGLRVGSFAIDFELMRRVLHHYDPTEPAQLVLVELRLPRLLLAVLAGAGLAVSGYLMQTMVSNALADPYLLGTASGGGLGAVLCFVLLPTLTWAGVYLPPVAALLGALGTTLVVLALGMERGRLRPAPLLLSGVAVGSLATALGGLLTFLSDTPDKLRTVTFWAMGSFERAGWNLLPYPAVALVATLVVFAFLQKDVAILLLGEERAAALGVPVARLRWLLVVTASALTGCVVALCGPIGFVGLMIPHVTRWLLGATGRWNLLVCALLGGGFLLGCDLLARLLYPPAGVPVGIVTALFGVPFFVYLLRKQGS</sequence>
<comment type="similarity">
    <text evidence="2">Belongs to the binding-protein-dependent transport system permease family. FecCD subfamily.</text>
</comment>
<reference evidence="9 10" key="1">
    <citation type="submission" date="2019-08" db="EMBL/GenBank/DDBJ databases">
        <authorList>
            <person name="Seo M.-J."/>
        </authorList>
    </citation>
    <scope>NUCLEOTIDE SEQUENCE [LARGE SCALE GENOMIC DNA]</scope>
    <source>
        <strain evidence="9 10">KIGAM108</strain>
    </source>
</reference>
<evidence type="ECO:0000256" key="6">
    <source>
        <dbReference type="ARBA" id="ARBA00022989"/>
    </source>
</evidence>
<dbReference type="SUPFAM" id="SSF81345">
    <property type="entry name" value="ABC transporter involved in vitamin B12 uptake, BtuC"/>
    <property type="match status" value="1"/>
</dbReference>
<dbReference type="PANTHER" id="PTHR30472:SF25">
    <property type="entry name" value="ABC TRANSPORTER PERMEASE PROTEIN MJ0876-RELATED"/>
    <property type="match status" value="1"/>
</dbReference>
<dbReference type="CDD" id="cd06550">
    <property type="entry name" value="TM_ABC_iron-siderophores_like"/>
    <property type="match status" value="1"/>
</dbReference>
<dbReference type="Proteomes" id="UP000322791">
    <property type="component" value="Unassembled WGS sequence"/>
</dbReference>
<keyword evidence="10" id="KW-1185">Reference proteome</keyword>
<feature type="transmembrane region" description="Helical" evidence="8">
    <location>
        <begin position="119"/>
        <end position="139"/>
    </location>
</feature>
<evidence type="ECO:0000256" key="7">
    <source>
        <dbReference type="ARBA" id="ARBA00023136"/>
    </source>
</evidence>
<accession>A0A5D6VGE0</accession>
<evidence type="ECO:0000256" key="8">
    <source>
        <dbReference type="SAM" id="Phobius"/>
    </source>
</evidence>
<evidence type="ECO:0000256" key="1">
    <source>
        <dbReference type="ARBA" id="ARBA00004651"/>
    </source>
</evidence>
<evidence type="ECO:0000313" key="9">
    <source>
        <dbReference type="EMBL" id="TYZ14337.1"/>
    </source>
</evidence>
<name>A0A5D6VGE0_9BACT</name>
<comment type="caution">
    <text evidence="9">The sequence shown here is derived from an EMBL/GenBank/DDBJ whole genome shotgun (WGS) entry which is preliminary data.</text>
</comment>
<evidence type="ECO:0000256" key="2">
    <source>
        <dbReference type="ARBA" id="ARBA00007935"/>
    </source>
</evidence>
<organism evidence="9 10">
    <name type="scientific">Hymenobacter lutimineralis</name>
    <dbReference type="NCBI Taxonomy" id="2606448"/>
    <lineage>
        <taxon>Bacteria</taxon>
        <taxon>Pseudomonadati</taxon>
        <taxon>Bacteroidota</taxon>
        <taxon>Cytophagia</taxon>
        <taxon>Cytophagales</taxon>
        <taxon>Hymenobacteraceae</taxon>
        <taxon>Hymenobacter</taxon>
    </lineage>
</organism>
<feature type="transmembrane region" description="Helical" evidence="8">
    <location>
        <begin position="241"/>
        <end position="268"/>
    </location>
</feature>
<dbReference type="PANTHER" id="PTHR30472">
    <property type="entry name" value="FERRIC ENTEROBACTIN TRANSPORT SYSTEM PERMEASE PROTEIN"/>
    <property type="match status" value="1"/>
</dbReference>
<feature type="transmembrane region" description="Helical" evidence="8">
    <location>
        <begin position="62"/>
        <end position="79"/>
    </location>
</feature>
<comment type="subcellular location">
    <subcellularLocation>
        <location evidence="1">Cell membrane</location>
        <topology evidence="1">Multi-pass membrane protein</topology>
    </subcellularLocation>
</comment>
<evidence type="ECO:0000256" key="3">
    <source>
        <dbReference type="ARBA" id="ARBA00022448"/>
    </source>
</evidence>
<evidence type="ECO:0000256" key="4">
    <source>
        <dbReference type="ARBA" id="ARBA00022475"/>
    </source>
</evidence>
<feature type="transmembrane region" description="Helical" evidence="8">
    <location>
        <begin position="91"/>
        <end position="113"/>
    </location>
</feature>
<dbReference type="Gene3D" id="1.10.3470.10">
    <property type="entry name" value="ABC transporter involved in vitamin B12 uptake, BtuC"/>
    <property type="match status" value="1"/>
</dbReference>
<keyword evidence="4" id="KW-1003">Cell membrane</keyword>
<feature type="transmembrane region" description="Helical" evidence="8">
    <location>
        <begin position="193"/>
        <end position="215"/>
    </location>
</feature>
<keyword evidence="6 8" id="KW-1133">Transmembrane helix</keyword>
<evidence type="ECO:0000313" key="10">
    <source>
        <dbReference type="Proteomes" id="UP000322791"/>
    </source>
</evidence>